<dbReference type="Proteomes" id="UP001515100">
    <property type="component" value="Unassembled WGS sequence"/>
</dbReference>
<reference evidence="2" key="1">
    <citation type="submission" date="2019-09" db="EMBL/GenBank/DDBJ databases">
        <authorList>
            <person name="Li J."/>
        </authorList>
    </citation>
    <scope>NUCLEOTIDE SEQUENCE [LARGE SCALE GENOMIC DNA]</scope>
    <source>
        <strain evidence="2">NRBC 14897</strain>
    </source>
</reference>
<evidence type="ECO:0000313" key="3">
    <source>
        <dbReference type="Proteomes" id="UP001515100"/>
    </source>
</evidence>
<dbReference type="Pfam" id="PF12686">
    <property type="entry name" value="DUF3800"/>
    <property type="match status" value="1"/>
</dbReference>
<dbReference type="InterPro" id="IPR024524">
    <property type="entry name" value="DUF3800"/>
</dbReference>
<evidence type="ECO:0000256" key="1">
    <source>
        <dbReference type="SAM" id="MobiDB-lite"/>
    </source>
</evidence>
<proteinExistence type="predicted"/>
<dbReference type="EMBL" id="SDPP02000001">
    <property type="protein sequence ID" value="KAA1380486.1"/>
    <property type="molecule type" value="Genomic_DNA"/>
</dbReference>
<organism evidence="2 3">
    <name type="scientific">Aeromicrobium fastidiosum</name>
    <dbReference type="NCBI Taxonomy" id="52699"/>
    <lineage>
        <taxon>Bacteria</taxon>
        <taxon>Bacillati</taxon>
        <taxon>Actinomycetota</taxon>
        <taxon>Actinomycetes</taxon>
        <taxon>Propionibacteriales</taxon>
        <taxon>Nocardioidaceae</taxon>
        <taxon>Aeromicrobium</taxon>
    </lineage>
</organism>
<dbReference type="AlphaFoldDB" id="A0A641AQV4"/>
<feature type="region of interest" description="Disordered" evidence="1">
    <location>
        <begin position="162"/>
        <end position="222"/>
    </location>
</feature>
<sequence length="257" mass="28470">MGVVVDSRFHQASTPESREQHAYEVLLHKFDMLLKSVRVKDSLPNRGLVIHDRRVVVERDIQTWTTQWRKSAGNIGQLRNLADVPLFADSRASRLLQLADLVSYSLYRRYAPGGEAEPSFATIYPRFHHVDGVLHGCVHFTPSYGAGSCDCEPCGARFEAEAVKSAAPAPPSGSEKRTRRRTRAGKPIETDQQSTPQPVETPSPTTSSNTRLSWAGTTVTPSLSLSRRSVTWLRAIAARSRPTTCSNARSARTRSSR</sequence>
<accession>A0A641AQV4</accession>
<dbReference type="OrthoDB" id="9800818at2"/>
<feature type="compositionally biased region" description="Polar residues" evidence="1">
    <location>
        <begin position="190"/>
        <end position="222"/>
    </location>
</feature>
<keyword evidence="3" id="KW-1185">Reference proteome</keyword>
<protein>
    <submittedName>
        <fullName evidence="2">DUF3800 domain-containing protein</fullName>
    </submittedName>
</protein>
<name>A0A641AQV4_9ACTN</name>
<evidence type="ECO:0000313" key="2">
    <source>
        <dbReference type="EMBL" id="KAA1380486.1"/>
    </source>
</evidence>
<gene>
    <name evidence="2" type="ORF">ESP62_004720</name>
</gene>
<comment type="caution">
    <text evidence="2">The sequence shown here is derived from an EMBL/GenBank/DDBJ whole genome shotgun (WGS) entry which is preliminary data.</text>
</comment>